<evidence type="ECO:0000256" key="1">
    <source>
        <dbReference type="ARBA" id="ARBA00010641"/>
    </source>
</evidence>
<dbReference type="InterPro" id="IPR007627">
    <property type="entry name" value="RNA_pol_sigma70_r2"/>
</dbReference>
<dbReference type="EMBL" id="BNCK01000003">
    <property type="protein sequence ID" value="GHF87584.1"/>
    <property type="molecule type" value="Genomic_DNA"/>
</dbReference>
<gene>
    <name evidence="6" type="ORF">GCM10017161_14000</name>
</gene>
<dbReference type="InterPro" id="IPR039425">
    <property type="entry name" value="RNA_pol_sigma-70-like"/>
</dbReference>
<reference evidence="6" key="1">
    <citation type="journal article" date="2014" name="Int. J. Syst. Evol. Microbiol.">
        <title>Complete genome sequence of Corynebacterium casei LMG S-19264T (=DSM 44701T), isolated from a smear-ripened cheese.</title>
        <authorList>
            <consortium name="US DOE Joint Genome Institute (JGI-PGF)"/>
            <person name="Walter F."/>
            <person name="Albersmeier A."/>
            <person name="Kalinowski J."/>
            <person name="Ruckert C."/>
        </authorList>
    </citation>
    <scope>NUCLEOTIDE SEQUENCE</scope>
    <source>
        <strain evidence="6">KCTC 42731</strain>
    </source>
</reference>
<dbReference type="RefSeq" id="WP_189768642.1">
    <property type="nucleotide sequence ID" value="NZ_BNCK01000003.1"/>
</dbReference>
<dbReference type="Gene3D" id="1.10.1740.10">
    <property type="match status" value="1"/>
</dbReference>
<sequence length="179" mass="21227">MDSWEDKLIDNMRSGDKYAFEQCYRQLSPQIYTAIYKICQNSDTARELLHDTFIDVYESIHSYKKQGSFQGWVKRIAFNNTFNFLKRNKKFVFIEDANVEEQYIDFNHGDAVHDCRLLDSVLDKCTEVERLILWLFIVEQYSHEEIAVLASKSPSFSKSIVSRTLKRIRLFSEVKKHAY</sequence>
<evidence type="ECO:0000313" key="6">
    <source>
        <dbReference type="EMBL" id="GHF87584.1"/>
    </source>
</evidence>
<dbReference type="GO" id="GO:0006352">
    <property type="term" value="P:DNA-templated transcription initiation"/>
    <property type="evidence" value="ECO:0007669"/>
    <property type="project" value="InterPro"/>
</dbReference>
<comment type="similarity">
    <text evidence="1">Belongs to the sigma-70 factor family. ECF subfamily.</text>
</comment>
<evidence type="ECO:0000313" key="7">
    <source>
        <dbReference type="Proteomes" id="UP000623842"/>
    </source>
</evidence>
<dbReference type="GO" id="GO:0000428">
    <property type="term" value="C:DNA-directed RNA polymerase complex"/>
    <property type="evidence" value="ECO:0007669"/>
    <property type="project" value="UniProtKB-KW"/>
</dbReference>
<dbReference type="PANTHER" id="PTHR43133">
    <property type="entry name" value="RNA POLYMERASE ECF-TYPE SIGMA FACTO"/>
    <property type="match status" value="1"/>
</dbReference>
<accession>A0A919BFD0</accession>
<dbReference type="NCBIfam" id="TIGR02937">
    <property type="entry name" value="sigma70-ECF"/>
    <property type="match status" value="1"/>
</dbReference>
<protein>
    <submittedName>
        <fullName evidence="6">DNA-directed RNA polymerase sigma-70 factor</fullName>
    </submittedName>
</protein>
<reference evidence="6" key="2">
    <citation type="submission" date="2020-09" db="EMBL/GenBank/DDBJ databases">
        <authorList>
            <person name="Sun Q."/>
            <person name="Kim S."/>
        </authorList>
    </citation>
    <scope>NUCLEOTIDE SEQUENCE</scope>
    <source>
        <strain evidence="6">KCTC 42731</strain>
    </source>
</reference>
<keyword evidence="6" id="KW-0240">DNA-directed RNA polymerase</keyword>
<evidence type="ECO:0000256" key="2">
    <source>
        <dbReference type="ARBA" id="ARBA00023015"/>
    </source>
</evidence>
<name>A0A919BFD0_9GAMM</name>
<dbReference type="InterPro" id="IPR036388">
    <property type="entry name" value="WH-like_DNA-bd_sf"/>
</dbReference>
<evidence type="ECO:0000259" key="5">
    <source>
        <dbReference type="Pfam" id="PF04542"/>
    </source>
</evidence>
<dbReference type="Pfam" id="PF04542">
    <property type="entry name" value="Sigma70_r2"/>
    <property type="match status" value="1"/>
</dbReference>
<dbReference type="SUPFAM" id="SSF88659">
    <property type="entry name" value="Sigma3 and sigma4 domains of RNA polymerase sigma factors"/>
    <property type="match status" value="1"/>
</dbReference>
<dbReference type="GO" id="GO:0016987">
    <property type="term" value="F:sigma factor activity"/>
    <property type="evidence" value="ECO:0007669"/>
    <property type="project" value="UniProtKB-KW"/>
</dbReference>
<keyword evidence="2" id="KW-0805">Transcription regulation</keyword>
<comment type="caution">
    <text evidence="6">The sequence shown here is derived from an EMBL/GenBank/DDBJ whole genome shotgun (WGS) entry which is preliminary data.</text>
</comment>
<keyword evidence="3" id="KW-0731">Sigma factor</keyword>
<organism evidence="6 7">
    <name type="scientific">Thalassotalea marina</name>
    <dbReference type="NCBI Taxonomy" id="1673741"/>
    <lineage>
        <taxon>Bacteria</taxon>
        <taxon>Pseudomonadati</taxon>
        <taxon>Pseudomonadota</taxon>
        <taxon>Gammaproteobacteria</taxon>
        <taxon>Alteromonadales</taxon>
        <taxon>Colwelliaceae</taxon>
        <taxon>Thalassotalea</taxon>
    </lineage>
</organism>
<keyword evidence="7" id="KW-1185">Reference proteome</keyword>
<dbReference type="Proteomes" id="UP000623842">
    <property type="component" value="Unassembled WGS sequence"/>
</dbReference>
<dbReference type="PANTHER" id="PTHR43133:SF51">
    <property type="entry name" value="RNA POLYMERASE SIGMA FACTOR"/>
    <property type="match status" value="1"/>
</dbReference>
<dbReference type="Gene3D" id="1.10.10.10">
    <property type="entry name" value="Winged helix-like DNA-binding domain superfamily/Winged helix DNA-binding domain"/>
    <property type="match status" value="1"/>
</dbReference>
<dbReference type="AlphaFoldDB" id="A0A919BFD0"/>
<keyword evidence="4" id="KW-0804">Transcription</keyword>
<evidence type="ECO:0000256" key="3">
    <source>
        <dbReference type="ARBA" id="ARBA00023082"/>
    </source>
</evidence>
<dbReference type="InterPro" id="IPR013324">
    <property type="entry name" value="RNA_pol_sigma_r3/r4-like"/>
</dbReference>
<feature type="domain" description="RNA polymerase sigma-70 region 2" evidence="5">
    <location>
        <begin position="24"/>
        <end position="90"/>
    </location>
</feature>
<proteinExistence type="inferred from homology"/>
<dbReference type="InterPro" id="IPR013325">
    <property type="entry name" value="RNA_pol_sigma_r2"/>
</dbReference>
<dbReference type="InterPro" id="IPR014284">
    <property type="entry name" value="RNA_pol_sigma-70_dom"/>
</dbReference>
<dbReference type="SUPFAM" id="SSF88946">
    <property type="entry name" value="Sigma2 domain of RNA polymerase sigma factors"/>
    <property type="match status" value="1"/>
</dbReference>
<evidence type="ECO:0000256" key="4">
    <source>
        <dbReference type="ARBA" id="ARBA00023163"/>
    </source>
</evidence>